<protein>
    <submittedName>
        <fullName evidence="1">Uncharacterized protein</fullName>
    </submittedName>
</protein>
<dbReference type="AlphaFoldDB" id="A0A182LS79"/>
<sequence length="158" mass="17319">MSGPHHSNEQPLSRFSFNRMVSLLHKSIPDGTDRTLSVPNVPHSQATMLSASGSTETEDAASLWSTTTTTTMETFTERCLACTIGYAGSAHAERTATLTTRTNWTWSFPDGLAATGQQHPNLTASEYDTLDTQDDFPPYEIDPAYQLRYSILGTVLLT</sequence>
<keyword evidence="2" id="KW-1185">Reference proteome</keyword>
<accession>A0A182LS79</accession>
<dbReference type="EnsemblMetazoa" id="ACUA000671-RA">
    <property type="protein sequence ID" value="ACUA000671-PA"/>
    <property type="gene ID" value="ACUA000671"/>
</dbReference>
<dbReference type="Proteomes" id="UP000075883">
    <property type="component" value="Unassembled WGS sequence"/>
</dbReference>
<reference evidence="2" key="1">
    <citation type="submission" date="2013-09" db="EMBL/GenBank/DDBJ databases">
        <title>The Genome Sequence of Anopheles culicifacies species A.</title>
        <authorList>
            <consortium name="The Broad Institute Genomics Platform"/>
            <person name="Neafsey D.E."/>
            <person name="Besansky N."/>
            <person name="Howell P."/>
            <person name="Walton C."/>
            <person name="Young S.K."/>
            <person name="Zeng Q."/>
            <person name="Gargeya S."/>
            <person name="Fitzgerald M."/>
            <person name="Haas B."/>
            <person name="Abouelleil A."/>
            <person name="Allen A.W."/>
            <person name="Alvarado L."/>
            <person name="Arachchi H.M."/>
            <person name="Berlin A.M."/>
            <person name="Chapman S.B."/>
            <person name="Gainer-Dewar J."/>
            <person name="Goldberg J."/>
            <person name="Griggs A."/>
            <person name="Gujja S."/>
            <person name="Hansen M."/>
            <person name="Howarth C."/>
            <person name="Imamovic A."/>
            <person name="Ireland A."/>
            <person name="Larimer J."/>
            <person name="McCowan C."/>
            <person name="Murphy C."/>
            <person name="Pearson M."/>
            <person name="Poon T.W."/>
            <person name="Priest M."/>
            <person name="Roberts A."/>
            <person name="Saif S."/>
            <person name="Shea T."/>
            <person name="Sisk P."/>
            <person name="Sykes S."/>
            <person name="Wortman J."/>
            <person name="Nusbaum C."/>
            <person name="Birren B."/>
        </authorList>
    </citation>
    <scope>NUCLEOTIDE SEQUENCE [LARGE SCALE GENOMIC DNA]</scope>
    <source>
        <strain evidence="2">A-37</strain>
    </source>
</reference>
<proteinExistence type="predicted"/>
<evidence type="ECO:0000313" key="2">
    <source>
        <dbReference type="Proteomes" id="UP000075883"/>
    </source>
</evidence>
<dbReference type="STRING" id="139723.A0A182LS79"/>
<dbReference type="VEuPathDB" id="VectorBase:ACUA000671"/>
<reference evidence="1" key="2">
    <citation type="submission" date="2020-05" db="UniProtKB">
        <authorList>
            <consortium name="EnsemblMetazoa"/>
        </authorList>
    </citation>
    <scope>IDENTIFICATION</scope>
    <source>
        <strain evidence="1">A-37</strain>
    </source>
</reference>
<organism evidence="1 2">
    <name type="scientific">Anopheles culicifacies</name>
    <dbReference type="NCBI Taxonomy" id="139723"/>
    <lineage>
        <taxon>Eukaryota</taxon>
        <taxon>Metazoa</taxon>
        <taxon>Ecdysozoa</taxon>
        <taxon>Arthropoda</taxon>
        <taxon>Hexapoda</taxon>
        <taxon>Insecta</taxon>
        <taxon>Pterygota</taxon>
        <taxon>Neoptera</taxon>
        <taxon>Endopterygota</taxon>
        <taxon>Diptera</taxon>
        <taxon>Nematocera</taxon>
        <taxon>Culicoidea</taxon>
        <taxon>Culicidae</taxon>
        <taxon>Anophelinae</taxon>
        <taxon>Anopheles</taxon>
        <taxon>culicifacies species complex</taxon>
    </lineage>
</organism>
<evidence type="ECO:0000313" key="1">
    <source>
        <dbReference type="EnsemblMetazoa" id="ACUA000671-PA"/>
    </source>
</evidence>
<dbReference type="EMBL" id="AXCM01012677">
    <property type="status" value="NOT_ANNOTATED_CDS"/>
    <property type="molecule type" value="Genomic_DNA"/>
</dbReference>
<name>A0A182LS79_9DIPT</name>